<dbReference type="KEGG" id="vao:FA707_02430"/>
<protein>
    <submittedName>
        <fullName evidence="1">Uncharacterized protein</fullName>
    </submittedName>
</protein>
<dbReference type="OrthoDB" id="2183421at2"/>
<dbReference type="RefSeq" id="WP_136952734.1">
    <property type="nucleotide sequence ID" value="NZ_CP039712.1"/>
</dbReference>
<keyword evidence="2" id="KW-1185">Reference proteome</keyword>
<evidence type="ECO:0000313" key="2">
    <source>
        <dbReference type="Proteomes" id="UP000298615"/>
    </source>
</evidence>
<name>A0A4D7CU70_9ENTE</name>
<sequence length="434" mass="51570">MDNYLEMYANWYPQTYQLRHYPMQSTTATALSVKKRTEVYRTLTSEQQALLNKHRKFKIRSLFLKNNYLNDSEWVFETVNTDWSYDRKEKSYHLFCDCGKALKYQFVLKSTKSKKKIKLGISHFADHLGISQVVANEIKTGVNHIDLALDELLWLKDRGYTFPEDLWKKYAFALYRNNTLKRPVHFNQRLAQRVLEFREIKMPIFIADYRALLDEIAKVNKQVFDTNERNFVANQEVFEAYFRDLTGDMKQGYFKPDYFFNRKFTFEPTLDSTKKGRKVALEGHDFIELLHLLKQIEQANDETGLVLFKSYLEKNQRLIMDLDLYWMMYAKFKKYQFKENFFLGIPKVYRNGLLRALRVKEPVKKVAKPETTTTKLVKESKKEQTNQTLVVHSKTNKKPSVKPATKQLLDLWQHIDQAEQATVLKEFLENINKG</sequence>
<evidence type="ECO:0000313" key="1">
    <source>
        <dbReference type="EMBL" id="QCI85891.1"/>
    </source>
</evidence>
<dbReference type="Proteomes" id="UP000298615">
    <property type="component" value="Chromosome"/>
</dbReference>
<accession>A0A4D7CU70</accession>
<proteinExistence type="predicted"/>
<dbReference type="AlphaFoldDB" id="A0A4D7CU70"/>
<organism evidence="1 2">
    <name type="scientific">Vagococcus zengguangii</name>
    <dbReference type="NCBI Taxonomy" id="2571750"/>
    <lineage>
        <taxon>Bacteria</taxon>
        <taxon>Bacillati</taxon>
        <taxon>Bacillota</taxon>
        <taxon>Bacilli</taxon>
        <taxon>Lactobacillales</taxon>
        <taxon>Enterococcaceae</taxon>
        <taxon>Vagococcus</taxon>
    </lineage>
</organism>
<dbReference type="EMBL" id="CP039712">
    <property type="protein sequence ID" value="QCI85891.1"/>
    <property type="molecule type" value="Genomic_DNA"/>
</dbReference>
<gene>
    <name evidence="1" type="ORF">FA707_02430</name>
</gene>
<reference evidence="1 2" key="1">
    <citation type="submission" date="2019-04" db="EMBL/GenBank/DDBJ databases">
        <title>Vagococcus sp. nov., isolated from faeces of yaks (Bos grunniens).</title>
        <authorList>
            <person name="Ge Y."/>
        </authorList>
    </citation>
    <scope>NUCLEOTIDE SEQUENCE [LARGE SCALE GENOMIC DNA]</scope>
    <source>
        <strain evidence="1 2">MN-17</strain>
    </source>
</reference>